<dbReference type="Gene3D" id="1.20.870.10">
    <property type="entry name" value="Son of sevenless (SoS) protein Chain: S domain 1"/>
    <property type="match status" value="1"/>
</dbReference>
<dbReference type="SMART" id="SM00147">
    <property type="entry name" value="RasGEF"/>
    <property type="match status" value="1"/>
</dbReference>
<feature type="domain" description="N-terminal Ras-GEF" evidence="6">
    <location>
        <begin position="1435"/>
        <end position="1558"/>
    </location>
</feature>
<feature type="non-terminal residue" evidence="8">
    <location>
        <position position="1"/>
    </location>
</feature>
<comment type="caution">
    <text evidence="8">The sequence shown here is derived from an EMBL/GenBank/DDBJ whole genome shotgun (WGS) entry which is preliminary data.</text>
</comment>
<dbReference type="GO" id="GO:0043025">
    <property type="term" value="C:neuronal cell body"/>
    <property type="evidence" value="ECO:0007669"/>
    <property type="project" value="TreeGrafter"/>
</dbReference>
<dbReference type="GO" id="GO:0030425">
    <property type="term" value="C:dendrite"/>
    <property type="evidence" value="ECO:0007669"/>
    <property type="project" value="TreeGrafter"/>
</dbReference>
<dbReference type="PROSITE" id="PS50009">
    <property type="entry name" value="RASGEF_CAT"/>
    <property type="match status" value="1"/>
</dbReference>
<dbReference type="PROSITE" id="PS51377">
    <property type="entry name" value="KIND"/>
    <property type="match status" value="2"/>
</dbReference>
<gene>
    <name evidence="8" type="primary">Kndc1</name>
    <name evidence="8" type="ORF">GTO96_0001444</name>
</gene>
<feature type="domain" description="KIND" evidence="7">
    <location>
        <begin position="503"/>
        <end position="667"/>
    </location>
</feature>
<dbReference type="InterPro" id="IPR036964">
    <property type="entry name" value="RASGEF_cat_dom_sf"/>
</dbReference>
<feature type="domain" description="KIND" evidence="7">
    <location>
        <begin position="1"/>
        <end position="178"/>
    </location>
</feature>
<dbReference type="GO" id="GO:0005085">
    <property type="term" value="F:guanyl-nucleotide exchange factor activity"/>
    <property type="evidence" value="ECO:0007669"/>
    <property type="project" value="UniProtKB-KW"/>
</dbReference>
<feature type="region of interest" description="Disordered" evidence="4">
    <location>
        <begin position="1249"/>
        <end position="1269"/>
    </location>
</feature>
<dbReference type="InterPro" id="IPR011019">
    <property type="entry name" value="KIND_dom"/>
</dbReference>
<evidence type="ECO:0000256" key="3">
    <source>
        <dbReference type="PROSITE-ProRule" id="PRU00168"/>
    </source>
</evidence>
<dbReference type="SMART" id="SM00229">
    <property type="entry name" value="RasGEFN"/>
    <property type="match status" value="1"/>
</dbReference>
<name>A0A8X8BPV9_POLSE</name>
<keyword evidence="9" id="KW-1185">Reference proteome</keyword>
<dbReference type="PANTHER" id="PTHR21560:SF0">
    <property type="entry name" value="KINASE NON-CATALYTIC C-LOBE DOMAIN-CONTAINING PROTEIN 1"/>
    <property type="match status" value="1"/>
</dbReference>
<feature type="non-terminal residue" evidence="8">
    <location>
        <position position="1935"/>
    </location>
</feature>
<dbReference type="InterPro" id="IPR029899">
    <property type="entry name" value="KNDC1"/>
</dbReference>
<evidence type="ECO:0000256" key="2">
    <source>
        <dbReference type="ARBA" id="ARBA00022737"/>
    </source>
</evidence>
<sequence length="1935" mass="217738">MDILSLRDNCLTEQEIWAICQECAISIKSIDHSALFHTLCITPDTLAFNANGNVCFMEQQSDDPEGAFVPPEFDRTGNTFEAHIYSLAATLTAAINYVIEPELEPQLSEELKMVLEKMQQDNPEDRPNIESVISISKEQLKCVPSAVVCRKLSSIGRKVLSIESVCAFQECNEILWMRKDYQLGAGHALHDYVRNPADGSSSTEDLASDSSLFKNQTADVTHSDEKQMQTSDNSTGVSIFIETINLTPQEMCNDRVRNDANKVYFKPKWSDTVLVQQNIRKNSPVEEVQIKATSDISLHCAQNQSLATVENIPCISSLSENKKSPLLWKDTSNVLNLIGLSKFQSISNLNESDTDCEQNSPPSHPISEKSACISDVEEWQHPLPETLVDKDSMNMSHSTNQESLISYNNTVFESMDTSGSILARSHTHSVSTQLINHTEASECDQNMINPFSHGLTLGKPNNTRKNNQSPVFKSPAANDCWVNDDVQNAQENYMTTTVQTEWTSLKDFLSQCGRPLSVNELWALCYICLYSLQPQIHFPAFLSLDTVYIGRNGEVMFLNVKSTGQSDAFFLAPEFQEHGIATEKVCVYGVAAVLWAAAKFNCSPNQKLVLPRKLKRLLLEMAKGTPDERPSIAVALQACSDHLFQQGIDPHDIWAKLISCIQQPYDDDDVDESDDTVEDEHSPSANEPSDCRKGFMPVAGENKLNAIKGPLPCKYPVNSSCGLPDAFMSPATHFKPIILKQNAELQSPNNEYKNTSTKQYVKAVKKEIQQKKGQVPVNDIENDVTGKGSGEDQEKFQNVTSKERNSSPASSKEGPQISPLSAFSDTQRKSNFSSTFPSSSSQSLSMSDNSSINNFLLRQDPKTGNLTLLPVQVAISKDMVGLDFNVGHISSSLHKLPLNVEETDSVDHSVMSPQPKNNMRETDENILYLNFGAKEDINKENANELALTTAHSEPRLQIQTINCASTSAIMKDPRTLYHSEESMKWPTSLHSNQRNPSLEEAVHLIKEEFAFDGYLENGVEDVAMGNYILSLKNLQFQTFSSAISEKFCDLYWDEKLLEKLYAVVNGKFPETDKSDLKCFTDINNSGSLPVNIEEITEPAVQKNQMKIKHPSESNSLDWNREKVPTQKQLTTEFQSLQETEHLNLSAKTSLENGNEIENISLADLNDNMVNCLSGSELNSETGNSKEECNDIDLVLLSANIHDMLLNDISNHDANENSEKTILVEKQQEFDFNSQCYTKETCQLSLDYAEDSGDGDSLPSERTPDNIYSSSSCRMNTQKCSPGWQGAFYGVNRFGVDVLNYVKTLGQQCKECHVQTKMIELQQQLMIETKNYKKTRTFYQKLLHQHKKHKGSDSKLILPKLKMELEEMRSKVEFLNLSKNYLDMLFLEQWGIEPSLLTTLAVHGTGDEAALLNHFKDTSFLTFHTVKMRGKGHLNSTKILQAGTPLGLMCHLFARKAFLEGYVQQFLYTFRYFCSPKEFLQFLINTFNSAISLNCTTDLETIHNRTLDLLQAWIEDCRQVDFTPNTTLLNTLEDFIRNKVIPVDSRGEQILAFLQSKPEKKRNSIINVGFHPSISIDDNDSKSLHALSKKLSREDSLRKSFHWKPSRSGETHNLLPNEKQYTIAALPRPFYASVVDAFSGSSLKSEEKNPLFQTEYGTLQIHQQLTLLQQEMFQKCHPVHFLNSRALGVQEKTQKTSVYNTVPVEGSNLFSSEISQDKYLLQLLRYADNISNWVAAEIVICDTTKMQTSLLSKFLLIGKLCYETRNFATAIQILTGLENVIVRQLPAWKNLTTKVSEIMEELKAVQVVFLKSDNLCLMEGDRFKKLPTIPSAHVLAMHVQQLEIGALTMANGAYKWPKLRNIAKVVSQIHAFQDHLYTFAPDLELQAYLRHRVSLFAEADIPQLAADNSTNFHQLSTPKHSRKIQDTIRKMKATFQ</sequence>
<dbReference type="Gene3D" id="1.10.840.10">
    <property type="entry name" value="Ras guanine-nucleotide exchange factors catalytic domain"/>
    <property type="match status" value="1"/>
</dbReference>
<evidence type="ECO:0000259" key="5">
    <source>
        <dbReference type="PROSITE" id="PS50009"/>
    </source>
</evidence>
<feature type="domain" description="Ras-GEF" evidence="5">
    <location>
        <begin position="1656"/>
        <end position="1905"/>
    </location>
</feature>
<dbReference type="InterPro" id="IPR023578">
    <property type="entry name" value="Ras_GEF_dom_sf"/>
</dbReference>
<feature type="compositionally biased region" description="Basic and acidic residues" evidence="4">
    <location>
        <begin position="789"/>
        <end position="805"/>
    </location>
</feature>
<dbReference type="CDD" id="cd06224">
    <property type="entry name" value="REM"/>
    <property type="match status" value="1"/>
</dbReference>
<evidence type="ECO:0000313" key="9">
    <source>
        <dbReference type="Proteomes" id="UP000886611"/>
    </source>
</evidence>
<dbReference type="EMBL" id="JAATIS010004040">
    <property type="protein sequence ID" value="KAG2462046.1"/>
    <property type="molecule type" value="Genomic_DNA"/>
</dbReference>
<dbReference type="SMART" id="SM00750">
    <property type="entry name" value="KIND"/>
    <property type="match status" value="2"/>
</dbReference>
<evidence type="ECO:0000256" key="1">
    <source>
        <dbReference type="ARBA" id="ARBA00022658"/>
    </source>
</evidence>
<dbReference type="PANTHER" id="PTHR21560">
    <property type="entry name" value="VERY KIND PROTEIN"/>
    <property type="match status" value="1"/>
</dbReference>
<reference evidence="8 9" key="1">
    <citation type="journal article" date="2021" name="Cell">
        <title>Tracing the genetic footprints of vertebrate landing in non-teleost ray-finned fishes.</title>
        <authorList>
            <person name="Bi X."/>
            <person name="Wang K."/>
            <person name="Yang L."/>
            <person name="Pan H."/>
            <person name="Jiang H."/>
            <person name="Wei Q."/>
            <person name="Fang M."/>
            <person name="Yu H."/>
            <person name="Zhu C."/>
            <person name="Cai Y."/>
            <person name="He Y."/>
            <person name="Gan X."/>
            <person name="Zeng H."/>
            <person name="Yu D."/>
            <person name="Zhu Y."/>
            <person name="Jiang H."/>
            <person name="Qiu Q."/>
            <person name="Yang H."/>
            <person name="Zhang Y.E."/>
            <person name="Wang W."/>
            <person name="Zhu M."/>
            <person name="He S."/>
            <person name="Zhang G."/>
        </authorList>
    </citation>
    <scope>NUCLEOTIDE SEQUENCE [LARGE SCALE GENOMIC DNA]</scope>
    <source>
        <strain evidence="8">Bchr_013</strain>
    </source>
</reference>
<evidence type="ECO:0000256" key="4">
    <source>
        <dbReference type="SAM" id="MobiDB-lite"/>
    </source>
</evidence>
<dbReference type="GO" id="GO:0032045">
    <property type="term" value="C:guanyl-nucleotide exchange factor complex"/>
    <property type="evidence" value="ECO:0007669"/>
    <property type="project" value="TreeGrafter"/>
</dbReference>
<accession>A0A8X8BPV9</accession>
<evidence type="ECO:0000259" key="7">
    <source>
        <dbReference type="PROSITE" id="PS51377"/>
    </source>
</evidence>
<feature type="compositionally biased region" description="Low complexity" evidence="4">
    <location>
        <begin position="830"/>
        <end position="848"/>
    </location>
</feature>
<proteinExistence type="predicted"/>
<dbReference type="InterPro" id="IPR011009">
    <property type="entry name" value="Kinase-like_dom_sf"/>
</dbReference>
<dbReference type="FunFam" id="1.10.840.10:FF:000013">
    <property type="entry name" value="Kinase non-catalytic C-lobe domain-containing 1"/>
    <property type="match status" value="1"/>
</dbReference>
<keyword evidence="2" id="KW-0677">Repeat</keyword>
<dbReference type="Proteomes" id="UP000886611">
    <property type="component" value="Unassembled WGS sequence"/>
</dbReference>
<dbReference type="InterPro" id="IPR000651">
    <property type="entry name" value="Ras-like_Gua-exchang_fac_N"/>
</dbReference>
<dbReference type="InterPro" id="IPR001895">
    <property type="entry name" value="RASGEF_cat_dom"/>
</dbReference>
<dbReference type="SUPFAM" id="SSF48366">
    <property type="entry name" value="Ras GEF"/>
    <property type="match status" value="1"/>
</dbReference>
<organism evidence="8 9">
    <name type="scientific">Polypterus senegalus</name>
    <name type="common">Senegal bichir</name>
    <dbReference type="NCBI Taxonomy" id="55291"/>
    <lineage>
        <taxon>Eukaryota</taxon>
        <taxon>Metazoa</taxon>
        <taxon>Chordata</taxon>
        <taxon>Craniata</taxon>
        <taxon>Vertebrata</taxon>
        <taxon>Euteleostomi</taxon>
        <taxon>Actinopterygii</taxon>
        <taxon>Polypteriformes</taxon>
        <taxon>Polypteridae</taxon>
        <taxon>Polypterus</taxon>
    </lineage>
</organism>
<feature type="compositionally biased region" description="Acidic residues" evidence="4">
    <location>
        <begin position="667"/>
        <end position="678"/>
    </location>
</feature>
<feature type="region of interest" description="Disordered" evidence="4">
    <location>
        <begin position="667"/>
        <end position="692"/>
    </location>
</feature>
<dbReference type="GO" id="GO:0007264">
    <property type="term" value="P:small GTPase-mediated signal transduction"/>
    <property type="evidence" value="ECO:0007669"/>
    <property type="project" value="InterPro"/>
</dbReference>
<evidence type="ECO:0000313" key="8">
    <source>
        <dbReference type="EMBL" id="KAG2462046.1"/>
    </source>
</evidence>
<dbReference type="PROSITE" id="PS50212">
    <property type="entry name" value="RASGEF_NTER"/>
    <property type="match status" value="1"/>
</dbReference>
<feature type="region of interest" description="Disordered" evidence="4">
    <location>
        <begin position="769"/>
        <end position="848"/>
    </location>
</feature>
<keyword evidence="1 3" id="KW-0344">Guanine-nucleotide releasing factor</keyword>
<dbReference type="Gene3D" id="1.10.510.10">
    <property type="entry name" value="Transferase(Phosphotransferase) domain 1"/>
    <property type="match status" value="2"/>
</dbReference>
<protein>
    <submittedName>
        <fullName evidence="8">KNDC1 protein</fullName>
    </submittedName>
</protein>
<dbReference type="FunFam" id="1.10.510.10:FF:000529">
    <property type="entry name" value="Kinase non-catalytic C-lobe domain-containing 1"/>
    <property type="match status" value="1"/>
</dbReference>
<evidence type="ECO:0000259" key="6">
    <source>
        <dbReference type="PROSITE" id="PS50212"/>
    </source>
</evidence>
<dbReference type="Pfam" id="PF00618">
    <property type="entry name" value="RasGEF_N"/>
    <property type="match status" value="1"/>
</dbReference>
<dbReference type="GO" id="GO:0048814">
    <property type="term" value="P:regulation of dendrite morphogenesis"/>
    <property type="evidence" value="ECO:0007669"/>
    <property type="project" value="TreeGrafter"/>
</dbReference>
<dbReference type="Pfam" id="PF00617">
    <property type="entry name" value="RasGEF"/>
    <property type="match status" value="1"/>
</dbReference>
<dbReference type="SUPFAM" id="SSF56112">
    <property type="entry name" value="Protein kinase-like (PK-like)"/>
    <property type="match status" value="2"/>
</dbReference>